<dbReference type="InterPro" id="IPR050515">
    <property type="entry name" value="Beta-lactam/transpept"/>
</dbReference>
<evidence type="ECO:0000256" key="7">
    <source>
        <dbReference type="ARBA" id="ARBA00022692"/>
    </source>
</evidence>
<dbReference type="Pfam" id="PF03717">
    <property type="entry name" value="PBP_dimer"/>
    <property type="match status" value="1"/>
</dbReference>
<feature type="domain" description="Penicillin-binding protein dimerisation" evidence="16">
    <location>
        <begin position="61"/>
        <end position="232"/>
    </location>
</feature>
<dbReference type="Gene3D" id="3.40.710.10">
    <property type="entry name" value="DD-peptidase/beta-lactamase superfamily"/>
    <property type="match status" value="1"/>
</dbReference>
<keyword evidence="8" id="KW-0378">Hydrolase</keyword>
<dbReference type="InterPro" id="IPR001460">
    <property type="entry name" value="PCN-bd_Tpept"/>
</dbReference>
<dbReference type="GO" id="GO:0071555">
    <property type="term" value="P:cell wall organization"/>
    <property type="evidence" value="ECO:0007669"/>
    <property type="project" value="UniProtKB-KW"/>
</dbReference>
<evidence type="ECO:0000259" key="16">
    <source>
        <dbReference type="Pfam" id="PF03717"/>
    </source>
</evidence>
<evidence type="ECO:0000256" key="13">
    <source>
        <dbReference type="ARBA" id="ARBA00023316"/>
    </source>
</evidence>
<dbReference type="NCBIfam" id="TIGR03423">
    <property type="entry name" value="pbp2_mrdA"/>
    <property type="match status" value="1"/>
</dbReference>
<dbReference type="GO" id="GO:0005886">
    <property type="term" value="C:plasma membrane"/>
    <property type="evidence" value="ECO:0007669"/>
    <property type="project" value="UniProtKB-SubCell"/>
</dbReference>
<evidence type="ECO:0000256" key="12">
    <source>
        <dbReference type="ARBA" id="ARBA00023136"/>
    </source>
</evidence>
<dbReference type="InterPro" id="IPR036138">
    <property type="entry name" value="PBP_dimer_sf"/>
</dbReference>
<dbReference type="Pfam" id="PF00905">
    <property type="entry name" value="Transpeptidase"/>
    <property type="match status" value="1"/>
</dbReference>
<feature type="domain" description="Penicillin-binding protein transpeptidase" evidence="15">
    <location>
        <begin position="267"/>
        <end position="572"/>
    </location>
</feature>
<reference evidence="17 18" key="1">
    <citation type="submission" date="2020-08" db="EMBL/GenBank/DDBJ databases">
        <title>Genomic Encyclopedia of Type Strains, Phase IV (KMG-IV): sequencing the most valuable type-strain genomes for metagenomic binning, comparative biology and taxonomic classification.</title>
        <authorList>
            <person name="Goeker M."/>
        </authorList>
    </citation>
    <scope>NUCLEOTIDE SEQUENCE [LARGE SCALE GENOMIC DNA]</scope>
    <source>
        <strain evidence="17 18">DSM 2461</strain>
    </source>
</reference>
<dbReference type="GO" id="GO:0008658">
    <property type="term" value="F:penicillin binding"/>
    <property type="evidence" value="ECO:0007669"/>
    <property type="project" value="InterPro"/>
</dbReference>
<evidence type="ECO:0000313" key="18">
    <source>
        <dbReference type="Proteomes" id="UP000587760"/>
    </source>
</evidence>
<dbReference type="RefSeq" id="WP_184743866.1">
    <property type="nucleotide sequence ID" value="NZ_JACHGJ010000001.1"/>
</dbReference>
<keyword evidence="4" id="KW-0997">Cell inner membrane</keyword>
<dbReference type="InterPro" id="IPR012338">
    <property type="entry name" value="Beta-lactam/transpept-like"/>
</dbReference>
<protein>
    <submittedName>
        <fullName evidence="17">Penicillin-binding protein 2</fullName>
    </submittedName>
</protein>
<accession>A0A841R8N3</accession>
<dbReference type="PANTHER" id="PTHR30627:SF2">
    <property type="entry name" value="PEPTIDOGLYCAN D,D-TRANSPEPTIDASE MRDA"/>
    <property type="match status" value="1"/>
</dbReference>
<evidence type="ECO:0000256" key="9">
    <source>
        <dbReference type="ARBA" id="ARBA00022960"/>
    </source>
</evidence>
<comment type="subcellular location">
    <subcellularLocation>
        <location evidence="2">Cell membrane</location>
    </subcellularLocation>
    <subcellularLocation>
        <location evidence="1">Membrane</location>
        <topology evidence="1">Single-pass membrane protein</topology>
    </subcellularLocation>
</comment>
<dbReference type="Proteomes" id="UP000587760">
    <property type="component" value="Unassembled WGS sequence"/>
</dbReference>
<evidence type="ECO:0000256" key="2">
    <source>
        <dbReference type="ARBA" id="ARBA00004236"/>
    </source>
</evidence>
<dbReference type="PANTHER" id="PTHR30627">
    <property type="entry name" value="PEPTIDOGLYCAN D,D-TRANSPEPTIDASE"/>
    <property type="match status" value="1"/>
</dbReference>
<name>A0A841R8N3_9SPIO</name>
<keyword evidence="18" id="KW-1185">Reference proteome</keyword>
<keyword evidence="11 14" id="KW-1133">Transmembrane helix</keyword>
<dbReference type="GO" id="GO:0006508">
    <property type="term" value="P:proteolysis"/>
    <property type="evidence" value="ECO:0007669"/>
    <property type="project" value="UniProtKB-KW"/>
</dbReference>
<comment type="caution">
    <text evidence="17">The sequence shown here is derived from an EMBL/GenBank/DDBJ whole genome shotgun (WGS) entry which is preliminary data.</text>
</comment>
<evidence type="ECO:0000256" key="8">
    <source>
        <dbReference type="ARBA" id="ARBA00022801"/>
    </source>
</evidence>
<keyword evidence="12 14" id="KW-0472">Membrane</keyword>
<dbReference type="GO" id="GO:0071972">
    <property type="term" value="F:peptidoglycan L,D-transpeptidase activity"/>
    <property type="evidence" value="ECO:0007669"/>
    <property type="project" value="TreeGrafter"/>
</dbReference>
<evidence type="ECO:0000256" key="5">
    <source>
        <dbReference type="ARBA" id="ARBA00022645"/>
    </source>
</evidence>
<dbReference type="SUPFAM" id="SSF56519">
    <property type="entry name" value="Penicillin binding protein dimerisation domain"/>
    <property type="match status" value="1"/>
</dbReference>
<dbReference type="GO" id="GO:0009002">
    <property type="term" value="F:serine-type D-Ala-D-Ala carboxypeptidase activity"/>
    <property type="evidence" value="ECO:0007669"/>
    <property type="project" value="InterPro"/>
</dbReference>
<dbReference type="GO" id="GO:0008360">
    <property type="term" value="P:regulation of cell shape"/>
    <property type="evidence" value="ECO:0007669"/>
    <property type="project" value="UniProtKB-KW"/>
</dbReference>
<keyword evidence="7 14" id="KW-0812">Transmembrane</keyword>
<evidence type="ECO:0000256" key="14">
    <source>
        <dbReference type="SAM" id="Phobius"/>
    </source>
</evidence>
<evidence type="ECO:0000256" key="3">
    <source>
        <dbReference type="ARBA" id="ARBA00022475"/>
    </source>
</evidence>
<dbReference type="InterPro" id="IPR017790">
    <property type="entry name" value="Penicillin-binding_protein_2"/>
</dbReference>
<evidence type="ECO:0000256" key="1">
    <source>
        <dbReference type="ARBA" id="ARBA00004167"/>
    </source>
</evidence>
<proteinExistence type="predicted"/>
<organism evidence="17 18">
    <name type="scientific">Spirochaeta isovalerica</name>
    <dbReference type="NCBI Taxonomy" id="150"/>
    <lineage>
        <taxon>Bacteria</taxon>
        <taxon>Pseudomonadati</taxon>
        <taxon>Spirochaetota</taxon>
        <taxon>Spirochaetia</taxon>
        <taxon>Spirochaetales</taxon>
        <taxon>Spirochaetaceae</taxon>
        <taxon>Spirochaeta</taxon>
    </lineage>
</organism>
<keyword evidence="10" id="KW-0573">Peptidoglycan synthesis</keyword>
<dbReference type="EMBL" id="JACHGJ010000001">
    <property type="protein sequence ID" value="MBB6479088.1"/>
    <property type="molecule type" value="Genomic_DNA"/>
</dbReference>
<dbReference type="SUPFAM" id="SSF56601">
    <property type="entry name" value="beta-lactamase/transpeptidase-like"/>
    <property type="match status" value="1"/>
</dbReference>
<dbReference type="GO" id="GO:0009252">
    <property type="term" value="P:peptidoglycan biosynthetic process"/>
    <property type="evidence" value="ECO:0007669"/>
    <property type="project" value="UniProtKB-KW"/>
</dbReference>
<dbReference type="AlphaFoldDB" id="A0A841R8N3"/>
<dbReference type="InterPro" id="IPR005311">
    <property type="entry name" value="PBP_dimer"/>
</dbReference>
<keyword evidence="5" id="KW-0121">Carboxypeptidase</keyword>
<keyword evidence="6" id="KW-0645">Protease</keyword>
<evidence type="ECO:0000256" key="11">
    <source>
        <dbReference type="ARBA" id="ARBA00022989"/>
    </source>
</evidence>
<keyword evidence="3" id="KW-1003">Cell membrane</keyword>
<evidence type="ECO:0000259" key="15">
    <source>
        <dbReference type="Pfam" id="PF00905"/>
    </source>
</evidence>
<sequence length="630" mass="70032">MKGFMGSGAGSNVNRFRLIGVGVLFASIFLAYLIHLFSMQVINTLFYQKQARDVSKRSDIIPAQRGRIYDRNYDYPLAMNVDSFALALTPAEVEGISIEEMIERISSIINVSASELMRKVPRSSSNRYQAVEIVSGVSFDNVAYIAEHIDEFPGISWTSKPLRWYNETGSISHVLGYIGGITTSELQVLYNEGYSYDSVLGKSGIEKQYDRILRGTDGRRIKTVDVKGRNTDQADSIEPPENGMNLRLTIDRNIQLLAEKALGKRKGSVVVLQPSTGEVLALVSYPYFNPNLFSLPGPTNFGVLSLDPDFPFLNRAIQSQYPPASTFKLVLSAALLDLDAVDPEKTVTCEGEITIGNRTTYCHKKSGHGPVNLKEALAESCNIYFGTMGMEVLGIDNIATYAQYLGLAAATEIDLPGEVSGNIPTKAWKQSVYNNSWQLGDTYNAAIGQGFVTSTPLQVANEIAMIVNNGIAYKPHILKEVIDPLSGEVLERMEPEVLRTSPIRYETFQTLKENMRGVITDGTSNVVILNKQVEIAGKTGTGEVGSDENWHSWFASYGPYDTDNPEERVVVLTMVEATNDWEWWAPKAADIIYEGIFGNKTYEEVVRDFRKRRVWYSWDAHLEEDDNGGE</sequence>
<evidence type="ECO:0000256" key="10">
    <source>
        <dbReference type="ARBA" id="ARBA00022984"/>
    </source>
</evidence>
<gene>
    <name evidence="17" type="ORF">HNR50_000721</name>
</gene>
<evidence type="ECO:0000256" key="4">
    <source>
        <dbReference type="ARBA" id="ARBA00022519"/>
    </source>
</evidence>
<feature type="transmembrane region" description="Helical" evidence="14">
    <location>
        <begin position="21"/>
        <end position="42"/>
    </location>
</feature>
<evidence type="ECO:0000256" key="6">
    <source>
        <dbReference type="ARBA" id="ARBA00022670"/>
    </source>
</evidence>
<evidence type="ECO:0000313" key="17">
    <source>
        <dbReference type="EMBL" id="MBB6479088.1"/>
    </source>
</evidence>
<dbReference type="Gene3D" id="3.90.1310.10">
    <property type="entry name" value="Penicillin-binding protein 2a (Domain 2)"/>
    <property type="match status" value="1"/>
</dbReference>
<keyword evidence="13" id="KW-0961">Cell wall biogenesis/degradation</keyword>
<keyword evidence="9" id="KW-0133">Cell shape</keyword>